<name>A0AAV8XGH0_9CUCU</name>
<dbReference type="PROSITE" id="PS01187">
    <property type="entry name" value="EGF_CA"/>
    <property type="match status" value="1"/>
</dbReference>
<comment type="subcellular location">
    <subcellularLocation>
        <location evidence="1">Membrane</location>
        <topology evidence="1">Single-pass membrane protein</topology>
    </subcellularLocation>
</comment>
<feature type="disulfide bond" evidence="14">
    <location>
        <begin position="774"/>
        <end position="792"/>
    </location>
</feature>
<dbReference type="InterPro" id="IPR000033">
    <property type="entry name" value="LDLR_classB_rpt"/>
</dbReference>
<feature type="disulfide bond" evidence="14">
    <location>
        <begin position="914"/>
        <end position="926"/>
    </location>
</feature>
<evidence type="ECO:0000256" key="11">
    <source>
        <dbReference type="ARBA" id="ARBA00023170"/>
    </source>
</evidence>
<dbReference type="Gene3D" id="2.120.10.30">
    <property type="entry name" value="TolB, C-terminal domain"/>
    <property type="match status" value="5"/>
</dbReference>
<keyword evidence="18" id="KW-1185">Reference proteome</keyword>
<dbReference type="FunFam" id="2.120.10.30:FF:000241">
    <property type="entry name" value="Low-density lipoprotein receptor-related protein 6"/>
    <property type="match status" value="2"/>
</dbReference>
<keyword evidence="2 13" id="KW-0245">EGF-like domain</keyword>
<feature type="repeat" description="LDL-receptor class B" evidence="15">
    <location>
        <begin position="1229"/>
        <end position="1271"/>
    </location>
</feature>
<keyword evidence="10 13" id="KW-1015">Disulfide bond</keyword>
<dbReference type="PROSITE" id="PS01186">
    <property type="entry name" value="EGF_2"/>
    <property type="match status" value="1"/>
</dbReference>
<feature type="disulfide bond" evidence="14">
    <location>
        <begin position="921"/>
        <end position="939"/>
    </location>
</feature>
<dbReference type="CDD" id="cd00054">
    <property type="entry name" value="EGF_CA"/>
    <property type="match status" value="1"/>
</dbReference>
<dbReference type="InterPro" id="IPR036055">
    <property type="entry name" value="LDL_receptor-like_sf"/>
</dbReference>
<dbReference type="CDD" id="cd00112">
    <property type="entry name" value="LDLa"/>
    <property type="match status" value="7"/>
</dbReference>
<dbReference type="Proteomes" id="UP001162162">
    <property type="component" value="Unassembled WGS sequence"/>
</dbReference>
<feature type="domain" description="EGF-like" evidence="16">
    <location>
        <begin position="142"/>
        <end position="179"/>
    </location>
</feature>
<keyword evidence="7" id="KW-0106">Calcium</keyword>
<feature type="disulfide bond" evidence="14">
    <location>
        <begin position="767"/>
        <end position="779"/>
    </location>
</feature>
<dbReference type="GO" id="GO:0016324">
    <property type="term" value="C:apical plasma membrane"/>
    <property type="evidence" value="ECO:0007669"/>
    <property type="project" value="TreeGrafter"/>
</dbReference>
<evidence type="ECO:0000313" key="17">
    <source>
        <dbReference type="EMBL" id="KAJ8937574.1"/>
    </source>
</evidence>
<dbReference type="SMART" id="SM00181">
    <property type="entry name" value="EGF"/>
    <property type="match status" value="7"/>
</dbReference>
<evidence type="ECO:0000256" key="3">
    <source>
        <dbReference type="ARBA" id="ARBA00022583"/>
    </source>
</evidence>
<evidence type="ECO:0000256" key="9">
    <source>
        <dbReference type="ARBA" id="ARBA00023136"/>
    </source>
</evidence>
<comment type="caution">
    <text evidence="17">The sequence shown here is derived from an EMBL/GenBank/DDBJ whole genome shotgun (WGS) entry which is preliminary data.</text>
</comment>
<dbReference type="GO" id="GO:0006898">
    <property type="term" value="P:receptor-mediated endocytosis"/>
    <property type="evidence" value="ECO:0007669"/>
    <property type="project" value="TreeGrafter"/>
</dbReference>
<dbReference type="InterPro" id="IPR000742">
    <property type="entry name" value="EGF"/>
</dbReference>
<feature type="repeat" description="LDL-receptor class B" evidence="15">
    <location>
        <begin position="1833"/>
        <end position="1875"/>
    </location>
</feature>
<dbReference type="PANTHER" id="PTHR22722">
    <property type="entry name" value="LOW-DENSITY LIPOPROTEIN RECEPTOR-RELATED PROTEIN 2-RELATED"/>
    <property type="match status" value="1"/>
</dbReference>
<dbReference type="InterPro" id="IPR011042">
    <property type="entry name" value="6-blade_b-propeller_TolB-like"/>
</dbReference>
<comment type="caution">
    <text evidence="13">Lacks conserved residue(s) required for the propagation of feature annotation.</text>
</comment>
<feature type="repeat" description="LDL-receptor class B" evidence="15">
    <location>
        <begin position="323"/>
        <end position="367"/>
    </location>
</feature>
<dbReference type="GO" id="GO:0042562">
    <property type="term" value="F:hormone binding"/>
    <property type="evidence" value="ECO:0007669"/>
    <property type="project" value="TreeGrafter"/>
</dbReference>
<feature type="repeat" description="LDL-receptor class B" evidence="15">
    <location>
        <begin position="1272"/>
        <end position="1317"/>
    </location>
</feature>
<evidence type="ECO:0000256" key="10">
    <source>
        <dbReference type="ARBA" id="ARBA00023157"/>
    </source>
</evidence>
<dbReference type="Pfam" id="PF00058">
    <property type="entry name" value="Ldl_recept_b"/>
    <property type="match status" value="3"/>
</dbReference>
<feature type="repeat" description="LDL-receptor class B" evidence="15">
    <location>
        <begin position="1783"/>
        <end position="1824"/>
    </location>
</feature>
<dbReference type="InterPro" id="IPR023415">
    <property type="entry name" value="LDLR_class-A_CS"/>
</dbReference>
<dbReference type="PROSITE" id="PS51120">
    <property type="entry name" value="LDLRB"/>
    <property type="match status" value="7"/>
</dbReference>
<gene>
    <name evidence="17" type="ORF">NQ318_023105</name>
</gene>
<keyword evidence="3" id="KW-0254">Endocytosis</keyword>
<dbReference type="InterPro" id="IPR000152">
    <property type="entry name" value="EGF-type_Asp/Asn_hydroxyl_site"/>
</dbReference>
<evidence type="ECO:0000256" key="14">
    <source>
        <dbReference type="PROSITE-ProRule" id="PRU00124"/>
    </source>
</evidence>
<dbReference type="InterPro" id="IPR049883">
    <property type="entry name" value="NOTCH1_EGF-like"/>
</dbReference>
<dbReference type="GO" id="GO:0005509">
    <property type="term" value="F:calcium ion binding"/>
    <property type="evidence" value="ECO:0007669"/>
    <property type="project" value="InterPro"/>
</dbReference>
<reference evidence="17" key="1">
    <citation type="journal article" date="2023" name="Insect Mol. Biol.">
        <title>Genome sequencing provides insights into the evolution of gene families encoding plant cell wall-degrading enzymes in longhorned beetles.</title>
        <authorList>
            <person name="Shin N.R."/>
            <person name="Okamura Y."/>
            <person name="Kirsch R."/>
            <person name="Pauchet Y."/>
        </authorList>
    </citation>
    <scope>NUCLEOTIDE SEQUENCE</scope>
    <source>
        <strain evidence="17">AMC_N1</strain>
    </source>
</reference>
<keyword evidence="6" id="KW-0677">Repeat</keyword>
<dbReference type="InterPro" id="IPR001881">
    <property type="entry name" value="EGF-like_Ca-bd_dom"/>
</dbReference>
<proteinExistence type="predicted"/>
<feature type="repeat" description="LDL-receptor class B" evidence="15">
    <location>
        <begin position="1318"/>
        <end position="1362"/>
    </location>
</feature>
<dbReference type="InterPro" id="IPR051221">
    <property type="entry name" value="LDLR-related"/>
</dbReference>
<dbReference type="Gene3D" id="2.10.25.10">
    <property type="entry name" value="Laminin"/>
    <property type="match status" value="4"/>
</dbReference>
<keyword evidence="12" id="KW-0325">Glycoprotein</keyword>
<keyword evidence="8" id="KW-1133">Transmembrane helix</keyword>
<keyword evidence="9" id="KW-0472">Membrane</keyword>
<evidence type="ECO:0000256" key="13">
    <source>
        <dbReference type="PROSITE-ProRule" id="PRU00076"/>
    </source>
</evidence>
<dbReference type="SUPFAM" id="SSF57196">
    <property type="entry name" value="EGF/Laminin"/>
    <property type="match status" value="5"/>
</dbReference>
<dbReference type="PROSITE" id="PS50068">
    <property type="entry name" value="LDLRA_2"/>
    <property type="match status" value="8"/>
</dbReference>
<evidence type="ECO:0000256" key="6">
    <source>
        <dbReference type="ARBA" id="ARBA00022737"/>
    </source>
</evidence>
<evidence type="ECO:0000256" key="1">
    <source>
        <dbReference type="ARBA" id="ARBA00004167"/>
    </source>
</evidence>
<organism evidence="17 18">
    <name type="scientific">Aromia moschata</name>
    <dbReference type="NCBI Taxonomy" id="1265417"/>
    <lineage>
        <taxon>Eukaryota</taxon>
        <taxon>Metazoa</taxon>
        <taxon>Ecdysozoa</taxon>
        <taxon>Arthropoda</taxon>
        <taxon>Hexapoda</taxon>
        <taxon>Insecta</taxon>
        <taxon>Pterygota</taxon>
        <taxon>Neoptera</taxon>
        <taxon>Endopterygota</taxon>
        <taxon>Coleoptera</taxon>
        <taxon>Polyphaga</taxon>
        <taxon>Cucujiformia</taxon>
        <taxon>Chrysomeloidea</taxon>
        <taxon>Cerambycidae</taxon>
        <taxon>Cerambycinae</taxon>
        <taxon>Callichromatini</taxon>
        <taxon>Aromia</taxon>
    </lineage>
</organism>
<dbReference type="PANTHER" id="PTHR22722:SF5">
    <property type="entry name" value="LOW-DENSITY LIPOPROTEIN RECEPTOR-RELATED PROTEIN 1B"/>
    <property type="match status" value="1"/>
</dbReference>
<dbReference type="PROSITE" id="PS00010">
    <property type="entry name" value="ASX_HYDROXYL"/>
    <property type="match status" value="1"/>
</dbReference>
<dbReference type="Pfam" id="PF14670">
    <property type="entry name" value="FXa_inhibition"/>
    <property type="match status" value="1"/>
</dbReference>
<evidence type="ECO:0000256" key="8">
    <source>
        <dbReference type="ARBA" id="ARBA00022989"/>
    </source>
</evidence>
<dbReference type="SUPFAM" id="SSF57424">
    <property type="entry name" value="LDL receptor-like module"/>
    <property type="match status" value="8"/>
</dbReference>
<dbReference type="EMBL" id="JAPWTK010000641">
    <property type="protein sequence ID" value="KAJ8937574.1"/>
    <property type="molecule type" value="Genomic_DNA"/>
</dbReference>
<evidence type="ECO:0000259" key="16">
    <source>
        <dbReference type="PROSITE" id="PS50026"/>
    </source>
</evidence>
<protein>
    <recommendedName>
        <fullName evidence="16">EGF-like domain-containing protein</fullName>
    </recommendedName>
</protein>
<keyword evidence="4" id="KW-0812">Transmembrane</keyword>
<dbReference type="Pfam" id="PF00057">
    <property type="entry name" value="Ldl_recept_a"/>
    <property type="match status" value="6"/>
</dbReference>
<evidence type="ECO:0000256" key="12">
    <source>
        <dbReference type="ARBA" id="ARBA00023180"/>
    </source>
</evidence>
<feature type="disulfide bond" evidence="14">
    <location>
        <begin position="933"/>
        <end position="948"/>
    </location>
</feature>
<dbReference type="GO" id="GO:0043235">
    <property type="term" value="C:receptor complex"/>
    <property type="evidence" value="ECO:0007669"/>
    <property type="project" value="TreeGrafter"/>
</dbReference>
<dbReference type="SMART" id="SM00179">
    <property type="entry name" value="EGF_CA"/>
    <property type="match status" value="4"/>
</dbReference>
<evidence type="ECO:0000313" key="18">
    <source>
        <dbReference type="Proteomes" id="UP001162162"/>
    </source>
</evidence>
<feature type="disulfide bond" evidence="13">
    <location>
        <begin position="146"/>
        <end position="156"/>
    </location>
</feature>
<dbReference type="SMART" id="SM00135">
    <property type="entry name" value="LY"/>
    <property type="match status" value="13"/>
</dbReference>
<dbReference type="Gene3D" id="4.10.400.10">
    <property type="entry name" value="Low-density Lipoprotein Receptor"/>
    <property type="match status" value="8"/>
</dbReference>
<feature type="repeat" description="LDL-receptor class B" evidence="15">
    <location>
        <begin position="541"/>
        <end position="584"/>
    </location>
</feature>
<feature type="disulfide bond" evidence="14">
    <location>
        <begin position="849"/>
        <end position="861"/>
    </location>
</feature>
<keyword evidence="5" id="KW-0732">Signal</keyword>
<evidence type="ECO:0000256" key="5">
    <source>
        <dbReference type="ARBA" id="ARBA00022729"/>
    </source>
</evidence>
<evidence type="ECO:0000256" key="4">
    <source>
        <dbReference type="ARBA" id="ARBA00022692"/>
    </source>
</evidence>
<dbReference type="Pfam" id="PF07645">
    <property type="entry name" value="EGF_CA"/>
    <property type="match status" value="1"/>
</dbReference>
<dbReference type="InterPro" id="IPR002172">
    <property type="entry name" value="LDrepeatLR_classA_rpt"/>
</dbReference>
<evidence type="ECO:0000256" key="15">
    <source>
        <dbReference type="PROSITE-ProRule" id="PRU00461"/>
    </source>
</evidence>
<sequence>MSEWAVHPGELALRLHLDCDDGSDEPDECKQNQNCRPEQFQCALTKKCIPKGWKCDEEADCGVSPDLGPDTSDEDPQACPKGVRFCDGRLDCPGNSDEWNFCDNGTSACDKLKCTYGCKPTPQGPQCYCPTGKRPEDNRCVDADECELDDSCAQMCTNTVGSYECSCVSGYQLNGTDCIAINIPASEPPSLIFSTQSEIRRVTLDGKSFPGNSTLHLLNSNALEFIHRNHTVCYVHHNVTRATLVCANINDLNQRWNLPVRSPLLEVDSIHQIALDWITDNWYFLDDQREIILVCTHYLEWCNILVDYRLSKPRGLALDPTSGYLFFTKWGHSHPMLERCKMDGSERKAIVDIIIVYPYGVTVDYPKRHVYWVDTYLDYVERVDYDGDNRRTRKLYVSSWYNNSILELDKFDHDVNTIVMNISRPFNVHVFHKQRQPDVAHPCKASKDCAHLCIPLWHKDIAIKRCLCASGYVVQANKCVVKTPSRFLLISKSRPFSIKGIDLETGNDTMVPIMKIVIRLTVPVLLKDVDCDGLAFDWIARNLYWTNLERGSINVVRLSNASLSRTLLQSSNFNPTSITVDPFRGAMYWADWSSMSPDKGHIDVADMDGKNRRIFLNANVHWPSGFGHRPRGKTAILGLALGPHKQLYFVELMQGTIKVFRNETGLKKVYEGKFALVRRQTVRRGVATSYEENGAVCGCSDGFQLVNDTCAKQKNYTSPSVCPADSFQCRRGRHCIPNSYVCDGIDNCEDGSDESSDVEGPCQNVSCGEQQLKCDNTTCISKHWVCDGDKDCQDGTDEDYAMCLNVCSGTQFKCKNSRRCIPMVWRCDRVSDCGPGDDSDEIDCKVSTCDINEFTCKDGQCIAAGFYCDSILDCDDGDSLQTVKQMFVESHALRRQKRLSDGSDERNCAPKIDCEPDEFACANNECIPKIFVCDSDLDCLDSSDEMKCDNIKNGTESKTHALSCEPPHKLCDNKTKCISAAQLCDNRQDCEDGTDEGGQKCSEGASGHADSELHGPALTCEYPSRLCDNATKCVAVERLCDERDDCADGSDEGLRCGDMLCEHSFVCSHDCHNAPEGLICTCPPHLHLQADRTHCLETHPCMAWGVCSQMCVPRGSRYKCTCLDGYVMQEDGFTCKSVDKGRPLVIFSNRYELRSVDLHTSSLKSFIFEFEEHRSSRLLPHKRYGHVEIICYGLKSIRHGGGGTLGNIEIVVQTGLSTAEGLAVDWIGENLYWVESNLDQIEVAKLNGSYRRTLVAGDMESPRAIAVDPRDGYLFWTDWESERPRIERCSLAGLDRKAVVKVANGGWPNGLTLDYTMRRMYWIDARFDSIHTTDYNGDDHHEVMRNHEMLSHPFAITLFENYVYWTDWRTNSVVRANKWTGGDVRVIQRTLTQPFDIKIMHPSRQPRDVGNPCGENNGGCSHLCLIHLNRTYRCDCPHVMRLSADNRTCEVNERVLLISGTTGIRGVDIQQPYYHTIPTISVINLIQLEYLARNSTIYWADANEVKRIGLTHGPSETLIDTGLQGPTGQEPPTALAVDWLSNLLFVSSTSKIIVCNLDGEYTTNVVEGVHVLAMTINPQRGRLFWASLGDDAAAIESSAMDGSARKAILSTSLPTGREVFYSDSDGGGVARLNLSAAVNVTALTVYRGEVYYADQHEPSIRVADKLTGANDSFLRSSIGGVLALRIYDPEEQKGRHPCGRDKGGCAHLCLPTSETTYTCACAIGYETDPRDASRCVGIDEFIFFSVNWELQGVSMDGENDTGVLGPISRVSSAAAIDFVAEKDLIFWADSEHGTVTRIKRDGTERKFVFEQTEIIDTVAVDWLSCLAVDWISGNMYWCDSKRGTIEVSRLDGTKEHVLLSNEMGKPTALAVDPVRGT</sequence>
<accession>A0AAV8XGH0</accession>
<dbReference type="SMART" id="SM00192">
    <property type="entry name" value="LDLa"/>
    <property type="match status" value="8"/>
</dbReference>
<dbReference type="PROSITE" id="PS01209">
    <property type="entry name" value="LDLRA_1"/>
    <property type="match status" value="3"/>
</dbReference>
<dbReference type="PROSITE" id="PS50026">
    <property type="entry name" value="EGF_3"/>
    <property type="match status" value="1"/>
</dbReference>
<dbReference type="PRINTS" id="PR00261">
    <property type="entry name" value="LDLRECEPTOR"/>
</dbReference>
<dbReference type="SUPFAM" id="SSF63825">
    <property type="entry name" value="YWTD domain"/>
    <property type="match status" value="5"/>
</dbReference>
<evidence type="ECO:0000256" key="2">
    <source>
        <dbReference type="ARBA" id="ARBA00022536"/>
    </source>
</evidence>
<keyword evidence="11" id="KW-0675">Receptor</keyword>
<feature type="disulfide bond" evidence="14">
    <location>
        <begin position="856"/>
        <end position="874"/>
    </location>
</feature>
<dbReference type="InterPro" id="IPR018097">
    <property type="entry name" value="EGF_Ca-bd_CS"/>
</dbReference>
<evidence type="ECO:0000256" key="7">
    <source>
        <dbReference type="ARBA" id="ARBA00022837"/>
    </source>
</evidence>